<feature type="domain" description="DUF6876" evidence="1">
    <location>
        <begin position="2"/>
        <end position="117"/>
    </location>
</feature>
<dbReference type="Proteomes" id="UP000185557">
    <property type="component" value="Unassembled WGS sequence"/>
</dbReference>
<proteinExistence type="predicted"/>
<dbReference type="STRING" id="549789.NIES30_08310"/>
<protein>
    <recommendedName>
        <fullName evidence="1">DUF6876 domain-containing protein</fullName>
    </recommendedName>
</protein>
<evidence type="ECO:0000313" key="2">
    <source>
        <dbReference type="EMBL" id="OKH49219.1"/>
    </source>
</evidence>
<evidence type="ECO:0000313" key="3">
    <source>
        <dbReference type="Proteomes" id="UP000185557"/>
    </source>
</evidence>
<dbReference type="InterPro" id="IPR049241">
    <property type="entry name" value="DUF6876"/>
</dbReference>
<dbReference type="Pfam" id="PF21781">
    <property type="entry name" value="DUF6876"/>
    <property type="match status" value="1"/>
</dbReference>
<dbReference type="AlphaFoldDB" id="A0A1U7J807"/>
<dbReference type="OrthoDB" id="1255124at2"/>
<name>A0A1U7J807_9CYAN</name>
<accession>A0A1U7J807</accession>
<organism evidence="2 3">
    <name type="scientific">Phormidium tenue NIES-30</name>
    <dbReference type="NCBI Taxonomy" id="549789"/>
    <lineage>
        <taxon>Bacteria</taxon>
        <taxon>Bacillati</taxon>
        <taxon>Cyanobacteriota</taxon>
        <taxon>Cyanophyceae</taxon>
        <taxon>Oscillatoriophycideae</taxon>
        <taxon>Oscillatoriales</taxon>
        <taxon>Oscillatoriaceae</taxon>
        <taxon>Phormidium</taxon>
    </lineage>
</organism>
<sequence>MTESDLYQFTGTSQWYPHPLGLLYTDGVLYLAERGGAFWLLDAIASWQFDPRIRFDPMLQRIQFWKLTVNSDRSAVLICERDLDDVVVTQEIPFTDFPLGSVTIYCQSGVLLLPSEH</sequence>
<gene>
    <name evidence="2" type="ORF">NIES30_08310</name>
</gene>
<keyword evidence="3" id="KW-1185">Reference proteome</keyword>
<comment type="caution">
    <text evidence="2">The sequence shown here is derived from an EMBL/GenBank/DDBJ whole genome shotgun (WGS) entry which is preliminary data.</text>
</comment>
<evidence type="ECO:0000259" key="1">
    <source>
        <dbReference type="Pfam" id="PF21781"/>
    </source>
</evidence>
<reference evidence="2 3" key="1">
    <citation type="submission" date="2016-11" db="EMBL/GenBank/DDBJ databases">
        <title>Draft Genome Sequences of Nine Cyanobacterial Strains from Diverse Habitats.</title>
        <authorList>
            <person name="Zhu T."/>
            <person name="Hou S."/>
            <person name="Lu X."/>
            <person name="Hess W.R."/>
        </authorList>
    </citation>
    <scope>NUCLEOTIDE SEQUENCE [LARGE SCALE GENOMIC DNA]</scope>
    <source>
        <strain evidence="2 3">NIES-30</strain>
    </source>
</reference>
<dbReference type="EMBL" id="MRCG01000004">
    <property type="protein sequence ID" value="OKH49219.1"/>
    <property type="molecule type" value="Genomic_DNA"/>
</dbReference>